<dbReference type="PANTHER" id="PTHR20544">
    <property type="entry name" value="CENTROSOMAL PROTEIN CEP135"/>
    <property type="match status" value="1"/>
</dbReference>
<sequence length="1281" mass="148710">MSSSNKTSAQAQQKFTNLRKRLDQLGYRQTLGLESLPLVEKLFADLVHTTESLKNTKLQLGKTEVETKDVDSAIEPYKSDNAKLVKENNDLHQQIIKHKDETDAIVRELKASLRKLEHENADLKFLNNQYVHKVKQLEKESREKSDRILHLQEKNFHAVVQTPGGKKKSIPFRRQRMEIDCAVPPPDGPIRQAFAAADDPYVADLLQVADSKIAELEKKVNIVCDEKEVLDRKLKSFKQQVANRDEEIERLNRMLEGGRPSDVVALEARNRANERMISHLNIQIDFLQQKTRELERKYQDANATKEDLEVGLSKSKITIRDQETRIKELELDLRDIDRAAKRLESDKNHVVRTADREMMEAKDELEKSRHEMEDLDLTIAQFKAENQRMNKEISEVKAQLSVKSGDLLRLEELLDRVQEDKKRLSNRCNKMMSNEKELVLEIERLKRKNGPATTVNGKKAKSATKLDAFIRSIEEERNYYKDQTEALQKMLRGEIPSRSRSPIRSRPSSRSSSPVRDIASKSDKKTVAQYETIIRVMEEERDYYKKEYEVLKAVKKSSSSARATPTKSFTSDDPELSKITRERDDLKALLDKFERHMAEIQANVKVLTAERDKLNIMYEETKDELQKVRRELVKSPKSPKTSLAAQAILRRVETERDDALQDLRRMSTERDSLRERLKIATETSLSDRAKLEQKIEDLDSALHHAEVEKNEMALRISTLKEDIRSYEDQVKEQALRLGQAQDNQAQSRSTAEQMKMIAEETEKSLEDTQKRLSMRERELHNQEERGVALEDKCQELKRALEIAKDDISQLRVTINSMDREKDSLQHTVDEKTEKIAHLNEDILLKEKLLSDLKIRVSELEAQLEHANDNLNLKERELKSMRRQLDSTSEDLSESSRSKDIALRENRRLQDDLAVMTRENQKLNSELQETLEDKEHLKQQVQDYVMEVKRIEDVLARKENERSDLLDQYRALSVEAEQYQTSTHQLESEGSNLRLELMTKDSELRRARDKLDNLEREIQEHLNAEQAYELQVSNLTRSVGNLEEAMRQTEEDKQNLLEDLSAVRELCAKLEVTKESIQRQLTSTSLDKEQMASLIDDMKQETELLKQQLGSERSNSKNLEGLLQNNREKEFQTQLVQQEKSSEIQMLKDRLALNESKIQSQGREIASLRTRNVELEGDVERLRRNLTSEKFERERAVQELRRNNINPPIPTMEYSSYPGYSRSYNARARSRSRSRSPSPVRYRSPDTSYLSSSARRARSPERSSYLDDPSETSTKGIGQDVL</sequence>
<feature type="region of interest" description="Disordered" evidence="6">
    <location>
        <begin position="555"/>
        <end position="576"/>
    </location>
</feature>
<keyword evidence="2" id="KW-0963">Cytoplasm</keyword>
<organism evidence="7 8">
    <name type="scientific">Crassostrea virginica</name>
    <name type="common">Eastern oyster</name>
    <dbReference type="NCBI Taxonomy" id="6565"/>
    <lineage>
        <taxon>Eukaryota</taxon>
        <taxon>Metazoa</taxon>
        <taxon>Spiralia</taxon>
        <taxon>Lophotrochozoa</taxon>
        <taxon>Mollusca</taxon>
        <taxon>Bivalvia</taxon>
        <taxon>Autobranchia</taxon>
        <taxon>Pteriomorphia</taxon>
        <taxon>Ostreida</taxon>
        <taxon>Ostreoidea</taxon>
        <taxon>Ostreidae</taxon>
        <taxon>Crassostrea</taxon>
    </lineage>
</organism>
<protein>
    <submittedName>
        <fullName evidence="8 9">Centrosomal protein of 135 kDa-like isoform X1</fullName>
    </submittedName>
</protein>
<gene>
    <name evidence="8 9" type="primary">LOC111123494</name>
</gene>
<dbReference type="InterPro" id="IPR051877">
    <property type="entry name" value="Centriole_BasalBody_StrucProt"/>
</dbReference>
<feature type="coiled-coil region" evidence="5">
    <location>
        <begin position="576"/>
        <end position="1114"/>
    </location>
</feature>
<evidence type="ECO:0000256" key="3">
    <source>
        <dbReference type="ARBA" id="ARBA00023212"/>
    </source>
</evidence>
<accession>A0A8B8D243</accession>
<evidence type="ECO:0000256" key="6">
    <source>
        <dbReference type="SAM" id="MobiDB-lite"/>
    </source>
</evidence>
<feature type="coiled-coil region" evidence="5">
    <location>
        <begin position="81"/>
        <end position="154"/>
    </location>
</feature>
<feature type="coiled-coil region" evidence="5">
    <location>
        <begin position="1164"/>
        <end position="1198"/>
    </location>
</feature>
<proteinExistence type="inferred from homology"/>
<evidence type="ECO:0000256" key="4">
    <source>
        <dbReference type="ARBA" id="ARBA00038123"/>
    </source>
</evidence>
<feature type="region of interest" description="Disordered" evidence="6">
    <location>
        <begin position="491"/>
        <end position="523"/>
    </location>
</feature>
<feature type="region of interest" description="Disordered" evidence="6">
    <location>
        <begin position="1201"/>
        <end position="1281"/>
    </location>
</feature>
<dbReference type="OrthoDB" id="10254663at2759"/>
<feature type="compositionally biased region" description="Low complexity" evidence="6">
    <location>
        <begin position="498"/>
        <end position="514"/>
    </location>
</feature>
<evidence type="ECO:0000313" key="7">
    <source>
        <dbReference type="Proteomes" id="UP000694844"/>
    </source>
</evidence>
<keyword evidence="5" id="KW-0175">Coiled coil</keyword>
<evidence type="ECO:0000256" key="2">
    <source>
        <dbReference type="ARBA" id="ARBA00022490"/>
    </source>
</evidence>
<dbReference type="Gene3D" id="1.10.287.1490">
    <property type="match status" value="1"/>
</dbReference>
<evidence type="ECO:0000313" key="9">
    <source>
        <dbReference type="RefSeq" id="XP_022321575.1"/>
    </source>
</evidence>
<dbReference type="GO" id="GO:0005814">
    <property type="term" value="C:centriole"/>
    <property type="evidence" value="ECO:0007669"/>
    <property type="project" value="UniProtKB-SubCell"/>
</dbReference>
<dbReference type="GeneID" id="111123494"/>
<name>A0A8B8D243_CRAVI</name>
<dbReference type="Proteomes" id="UP000694844">
    <property type="component" value="Chromosome 3"/>
</dbReference>
<dbReference type="CDD" id="cd22292">
    <property type="entry name" value="cc_Cep135_MBD"/>
    <property type="match status" value="1"/>
</dbReference>
<dbReference type="KEGG" id="cvn:111123494"/>
<evidence type="ECO:0000256" key="1">
    <source>
        <dbReference type="ARBA" id="ARBA00004114"/>
    </source>
</evidence>
<evidence type="ECO:0000256" key="5">
    <source>
        <dbReference type="SAM" id="Coils"/>
    </source>
</evidence>
<keyword evidence="7" id="KW-1185">Reference proteome</keyword>
<comment type="subcellular location">
    <subcellularLocation>
        <location evidence="1">Cytoplasm</location>
        <location evidence="1">Cytoskeleton</location>
        <location evidence="1">Microtubule organizing center</location>
        <location evidence="1">Centrosome</location>
        <location evidence="1">Centriole</location>
    </subcellularLocation>
</comment>
<dbReference type="RefSeq" id="XP_022321574.1">
    <property type="nucleotide sequence ID" value="XM_022465866.1"/>
</dbReference>
<dbReference type="PANTHER" id="PTHR20544:SF0">
    <property type="entry name" value="NUCLEOPROTEIN TPR_MLP1 DOMAIN-CONTAINING PROTEIN"/>
    <property type="match status" value="1"/>
</dbReference>
<evidence type="ECO:0000313" key="8">
    <source>
        <dbReference type="RefSeq" id="XP_022321574.1"/>
    </source>
</evidence>
<dbReference type="RefSeq" id="XP_022321575.1">
    <property type="nucleotide sequence ID" value="XM_022465867.1"/>
</dbReference>
<feature type="coiled-coil region" evidence="5">
    <location>
        <begin position="213"/>
        <end position="448"/>
    </location>
</feature>
<comment type="similarity">
    <text evidence="4">Belongs to the CEP135/TSGA10 family.</text>
</comment>
<dbReference type="SUPFAM" id="SSF57997">
    <property type="entry name" value="Tropomyosin"/>
    <property type="match status" value="1"/>
</dbReference>
<keyword evidence="3" id="KW-0206">Cytoskeleton</keyword>
<reference evidence="8 9" key="1">
    <citation type="submission" date="2025-04" db="UniProtKB">
        <authorList>
            <consortium name="RefSeq"/>
        </authorList>
    </citation>
    <scope>IDENTIFICATION</scope>
    <source>
        <tissue evidence="8 9">Whole sample</tissue>
    </source>
</reference>